<dbReference type="InterPro" id="IPR025867">
    <property type="entry name" value="MnmE_helical"/>
</dbReference>
<keyword evidence="9" id="KW-1185">Reference proteome</keyword>
<dbReference type="InterPro" id="IPR006073">
    <property type="entry name" value="GTP-bd"/>
</dbReference>
<keyword evidence="3 6" id="KW-0819">tRNA processing</keyword>
<comment type="similarity">
    <text evidence="2 6">Belongs to the TRAFAC class TrmE-Era-EngA-EngB-Septin-like GTPase superfamily. TrmE GTPase family.</text>
</comment>
<dbReference type="GO" id="GO:0005525">
    <property type="term" value="F:GTP binding"/>
    <property type="evidence" value="ECO:0007669"/>
    <property type="project" value="UniProtKB-KW"/>
</dbReference>
<dbReference type="Gene3D" id="3.40.50.300">
    <property type="entry name" value="P-loop containing nucleotide triphosphate hydrolases"/>
    <property type="match status" value="1"/>
</dbReference>
<dbReference type="SUPFAM" id="SSF116878">
    <property type="entry name" value="TrmE connector domain"/>
    <property type="match status" value="1"/>
</dbReference>
<dbReference type="PANTHER" id="PTHR42714:SF2">
    <property type="entry name" value="TRNA MODIFICATION GTPASE GTPBP3, MITOCHONDRIAL"/>
    <property type="match status" value="1"/>
</dbReference>
<evidence type="ECO:0000256" key="2">
    <source>
        <dbReference type="ARBA" id="ARBA00011043"/>
    </source>
</evidence>
<dbReference type="InterPro" id="IPR004520">
    <property type="entry name" value="GTPase_MnmE"/>
</dbReference>
<evidence type="ECO:0000256" key="3">
    <source>
        <dbReference type="ARBA" id="ARBA00022694"/>
    </source>
</evidence>
<dbReference type="InterPro" id="IPR027368">
    <property type="entry name" value="MnmE_dom2"/>
</dbReference>
<evidence type="ECO:0000256" key="5">
    <source>
        <dbReference type="ARBA" id="ARBA00023134"/>
    </source>
</evidence>
<dbReference type="GO" id="GO:0030488">
    <property type="term" value="P:tRNA methylation"/>
    <property type="evidence" value="ECO:0007669"/>
    <property type="project" value="TreeGrafter"/>
</dbReference>
<sequence>MFSVIISSFLSFNHVKLHVMRAANRNNSTIFGLSSGFGKCGVAVIRVSGSACRNIIIKKTRLKTFPEPRRALLATIFHSTTNDMIDRSLLLWFPGPNSFTGEDTVEFHVHGGSAIISAMYDSLSSFPDARVAEPGEFTKRAFYAGKMDLTEVEGLADLIHAETEAQRRQALRQANGQLSFFYNGMRARLVKAIASVEAYIDFSEDQDVDDSVLSDTVLEVDKLIGELRTHLNDNRRGERLRHGVRTAIVGAPNVGKSSLINLLSQRSVSIVTSIAGTTRDIVESYYDIAGYPIILADTAGLRTATDDVVESEGIARARAYVESADLLLLVLDATRIETAHRLDVYVKNYVQALGIREEMLSRALIVLNKCDLVDSATLQLLKASAGFCVVSCESKAGLPELLERLRTRLEHLCGNPAMESPTISQERHRNHLKQCLTHLELFRDYFNETSSSNRDLAIVTHHLRNAVRCIGKITGSVETEEILDVVFSTFCIGK</sequence>
<evidence type="ECO:0000313" key="9">
    <source>
        <dbReference type="Proteomes" id="UP000075886"/>
    </source>
</evidence>
<dbReference type="EnsemblMetazoa" id="AFAF012469-RA">
    <property type="protein sequence ID" value="AFAF012469-PA"/>
    <property type="gene ID" value="AFAF012469"/>
</dbReference>
<dbReference type="GO" id="GO:0002098">
    <property type="term" value="P:tRNA wobble uridine modification"/>
    <property type="evidence" value="ECO:0007669"/>
    <property type="project" value="TreeGrafter"/>
</dbReference>
<dbReference type="InterPro" id="IPR027266">
    <property type="entry name" value="TrmE/GcvT-like"/>
</dbReference>
<evidence type="ECO:0000256" key="6">
    <source>
        <dbReference type="RuleBase" id="RU003313"/>
    </source>
</evidence>
<protein>
    <recommendedName>
        <fullName evidence="7">TrmE-type G domain-containing protein</fullName>
    </recommendedName>
</protein>
<dbReference type="Gene3D" id="3.30.1360.120">
    <property type="entry name" value="Probable tRNA modification gtpase trme, domain 1"/>
    <property type="match status" value="1"/>
</dbReference>
<dbReference type="InterPro" id="IPR018948">
    <property type="entry name" value="GTP-bd_TrmE_N"/>
</dbReference>
<dbReference type="NCBIfam" id="TIGR00450">
    <property type="entry name" value="mnmE_trmE_thdF"/>
    <property type="match status" value="1"/>
</dbReference>
<dbReference type="Proteomes" id="UP000075886">
    <property type="component" value="Unassembled WGS sequence"/>
</dbReference>
<dbReference type="PANTHER" id="PTHR42714">
    <property type="entry name" value="TRNA MODIFICATION GTPASE GTPBP3"/>
    <property type="match status" value="1"/>
</dbReference>
<dbReference type="VEuPathDB" id="VectorBase:AFAF012469"/>
<evidence type="ECO:0000259" key="7">
    <source>
        <dbReference type="PROSITE" id="PS51709"/>
    </source>
</evidence>
<dbReference type="InterPro" id="IPR005225">
    <property type="entry name" value="Small_GTP-bd"/>
</dbReference>
<evidence type="ECO:0000256" key="4">
    <source>
        <dbReference type="ARBA" id="ARBA00022741"/>
    </source>
</evidence>
<dbReference type="SUPFAM" id="SSF52540">
    <property type="entry name" value="P-loop containing nucleoside triphosphate hydrolases"/>
    <property type="match status" value="1"/>
</dbReference>
<evidence type="ECO:0000313" key="8">
    <source>
        <dbReference type="EnsemblMetazoa" id="AFAF012469-PA"/>
    </source>
</evidence>
<dbReference type="CDD" id="cd04164">
    <property type="entry name" value="trmE"/>
    <property type="match status" value="1"/>
</dbReference>
<dbReference type="NCBIfam" id="TIGR00231">
    <property type="entry name" value="small_GTP"/>
    <property type="match status" value="1"/>
</dbReference>
<evidence type="ECO:0000256" key="1">
    <source>
        <dbReference type="ARBA" id="ARBA00004173"/>
    </source>
</evidence>
<dbReference type="GO" id="GO:0005739">
    <property type="term" value="C:mitochondrion"/>
    <property type="evidence" value="ECO:0007669"/>
    <property type="project" value="UniProtKB-SubCell"/>
</dbReference>
<dbReference type="FunFam" id="3.30.1360.120:FF:000007">
    <property type="entry name" value="tRNA modification GTPase GTPBP3, mitochondrial"/>
    <property type="match status" value="1"/>
</dbReference>
<dbReference type="PROSITE" id="PS51709">
    <property type="entry name" value="G_TRME"/>
    <property type="match status" value="1"/>
</dbReference>
<keyword evidence="5 6" id="KW-0342">GTP-binding</keyword>
<dbReference type="NCBIfam" id="NF003661">
    <property type="entry name" value="PRK05291.1-3"/>
    <property type="match status" value="1"/>
</dbReference>
<keyword evidence="4 6" id="KW-0547">Nucleotide-binding</keyword>
<accession>A0A182QL90</accession>
<dbReference type="HAMAP" id="MF_00379">
    <property type="entry name" value="GTPase_MnmE"/>
    <property type="match status" value="1"/>
</dbReference>
<dbReference type="Pfam" id="PF10396">
    <property type="entry name" value="TrmE_N"/>
    <property type="match status" value="1"/>
</dbReference>
<dbReference type="AlphaFoldDB" id="A0A182QL90"/>
<feature type="domain" description="TrmE-type G" evidence="7">
    <location>
        <begin position="243"/>
        <end position="410"/>
    </location>
</feature>
<dbReference type="EMBL" id="AXCN02002395">
    <property type="status" value="NOT_ANNOTATED_CDS"/>
    <property type="molecule type" value="Genomic_DNA"/>
</dbReference>
<dbReference type="Pfam" id="PF01926">
    <property type="entry name" value="MMR_HSR1"/>
    <property type="match status" value="1"/>
</dbReference>
<proteinExistence type="inferred from homology"/>
<dbReference type="CDD" id="cd14858">
    <property type="entry name" value="TrmE_N"/>
    <property type="match status" value="1"/>
</dbReference>
<organism evidence="8 9">
    <name type="scientific">Anopheles farauti</name>
    <dbReference type="NCBI Taxonomy" id="69004"/>
    <lineage>
        <taxon>Eukaryota</taxon>
        <taxon>Metazoa</taxon>
        <taxon>Ecdysozoa</taxon>
        <taxon>Arthropoda</taxon>
        <taxon>Hexapoda</taxon>
        <taxon>Insecta</taxon>
        <taxon>Pterygota</taxon>
        <taxon>Neoptera</taxon>
        <taxon>Endopterygota</taxon>
        <taxon>Diptera</taxon>
        <taxon>Nematocera</taxon>
        <taxon>Culicoidea</taxon>
        <taxon>Culicidae</taxon>
        <taxon>Anophelinae</taxon>
        <taxon>Anopheles</taxon>
    </lineage>
</organism>
<dbReference type="PRINTS" id="PR00326">
    <property type="entry name" value="GTP1OBG"/>
</dbReference>
<dbReference type="GO" id="GO:0003924">
    <property type="term" value="F:GTPase activity"/>
    <property type="evidence" value="ECO:0007669"/>
    <property type="project" value="InterPro"/>
</dbReference>
<dbReference type="InterPro" id="IPR031168">
    <property type="entry name" value="G_TrmE"/>
</dbReference>
<dbReference type="Pfam" id="PF12631">
    <property type="entry name" value="MnmE_helical"/>
    <property type="match status" value="1"/>
</dbReference>
<name>A0A182QL90_9DIPT</name>
<dbReference type="STRING" id="69004.A0A182QL90"/>
<reference evidence="8" key="2">
    <citation type="submission" date="2020-05" db="UniProtKB">
        <authorList>
            <consortium name="EnsemblMetazoa"/>
        </authorList>
    </citation>
    <scope>IDENTIFICATION</scope>
    <source>
        <strain evidence="8">FAR1</strain>
    </source>
</reference>
<reference evidence="9" key="1">
    <citation type="submission" date="2014-01" db="EMBL/GenBank/DDBJ databases">
        <title>The Genome Sequence of Anopheles farauti FAR1 (V2).</title>
        <authorList>
            <consortium name="The Broad Institute Genomics Platform"/>
            <person name="Neafsey D.E."/>
            <person name="Besansky N."/>
            <person name="Howell P."/>
            <person name="Walton C."/>
            <person name="Young S.K."/>
            <person name="Zeng Q."/>
            <person name="Gargeya S."/>
            <person name="Fitzgerald M."/>
            <person name="Haas B."/>
            <person name="Abouelleil A."/>
            <person name="Allen A.W."/>
            <person name="Alvarado L."/>
            <person name="Arachchi H.M."/>
            <person name="Berlin A.M."/>
            <person name="Chapman S.B."/>
            <person name="Gainer-Dewar J."/>
            <person name="Goldberg J."/>
            <person name="Griggs A."/>
            <person name="Gujja S."/>
            <person name="Hansen M."/>
            <person name="Howarth C."/>
            <person name="Imamovic A."/>
            <person name="Ireland A."/>
            <person name="Larimer J."/>
            <person name="McCowan C."/>
            <person name="Murphy C."/>
            <person name="Pearson M."/>
            <person name="Poon T.W."/>
            <person name="Priest M."/>
            <person name="Roberts A."/>
            <person name="Saif S."/>
            <person name="Shea T."/>
            <person name="Sisk P."/>
            <person name="Sykes S."/>
            <person name="Wortman J."/>
            <person name="Nusbaum C."/>
            <person name="Birren B."/>
        </authorList>
    </citation>
    <scope>NUCLEOTIDE SEQUENCE [LARGE SCALE GENOMIC DNA]</scope>
    <source>
        <strain evidence="9">FAR1</strain>
    </source>
</reference>
<comment type="subcellular location">
    <subcellularLocation>
        <location evidence="1">Mitochondrion</location>
    </subcellularLocation>
</comment>
<dbReference type="InterPro" id="IPR027417">
    <property type="entry name" value="P-loop_NTPase"/>
</dbReference>
<dbReference type="Gene3D" id="1.20.120.430">
    <property type="entry name" value="tRNA modification GTPase MnmE domain 2"/>
    <property type="match status" value="1"/>
</dbReference>